<dbReference type="Proteomes" id="UP000325577">
    <property type="component" value="Linkage Group LG11"/>
</dbReference>
<feature type="region of interest" description="Disordered" evidence="1">
    <location>
        <begin position="1"/>
        <end position="35"/>
    </location>
</feature>
<organism evidence="2 3">
    <name type="scientific">Nyssa sinensis</name>
    <dbReference type="NCBI Taxonomy" id="561372"/>
    <lineage>
        <taxon>Eukaryota</taxon>
        <taxon>Viridiplantae</taxon>
        <taxon>Streptophyta</taxon>
        <taxon>Embryophyta</taxon>
        <taxon>Tracheophyta</taxon>
        <taxon>Spermatophyta</taxon>
        <taxon>Magnoliopsida</taxon>
        <taxon>eudicotyledons</taxon>
        <taxon>Gunneridae</taxon>
        <taxon>Pentapetalae</taxon>
        <taxon>asterids</taxon>
        <taxon>Cornales</taxon>
        <taxon>Nyssaceae</taxon>
        <taxon>Nyssa</taxon>
    </lineage>
</organism>
<evidence type="ECO:0000256" key="1">
    <source>
        <dbReference type="SAM" id="MobiDB-lite"/>
    </source>
</evidence>
<sequence>MDPSSPGPHSASQSTPPFNLSNPSSGASRQSTPQLNNVVYPPQYYYSNFCGNGFGHGMWHLPQPTYVVNPYAVAATAHKRMRIDGSGVLPINYLGNIDPSSSSSSEVDKTNCVAGRVCAGKRKRDEIMDMDLDLDLKL</sequence>
<proteinExistence type="predicted"/>
<evidence type="ECO:0000313" key="3">
    <source>
        <dbReference type="Proteomes" id="UP000325577"/>
    </source>
</evidence>
<feature type="compositionally biased region" description="Polar residues" evidence="1">
    <location>
        <begin position="10"/>
        <end position="35"/>
    </location>
</feature>
<name>A0A5J5BN53_9ASTE</name>
<gene>
    <name evidence="2" type="ORF">F0562_022445</name>
</gene>
<reference evidence="2 3" key="1">
    <citation type="submission" date="2019-09" db="EMBL/GenBank/DDBJ databases">
        <title>A chromosome-level genome assembly of the Chinese tupelo Nyssa sinensis.</title>
        <authorList>
            <person name="Yang X."/>
            <person name="Kang M."/>
            <person name="Yang Y."/>
            <person name="Xiong H."/>
            <person name="Wang M."/>
            <person name="Zhang Z."/>
            <person name="Wang Z."/>
            <person name="Wu H."/>
            <person name="Ma T."/>
            <person name="Liu J."/>
            <person name="Xi Z."/>
        </authorList>
    </citation>
    <scope>NUCLEOTIDE SEQUENCE [LARGE SCALE GENOMIC DNA]</scope>
    <source>
        <strain evidence="2">J267</strain>
        <tissue evidence="2">Leaf</tissue>
    </source>
</reference>
<accession>A0A5J5BN53</accession>
<keyword evidence="3" id="KW-1185">Reference proteome</keyword>
<dbReference type="AlphaFoldDB" id="A0A5J5BN53"/>
<protein>
    <submittedName>
        <fullName evidence="2">Uncharacterized protein</fullName>
    </submittedName>
</protein>
<evidence type="ECO:0000313" key="2">
    <source>
        <dbReference type="EMBL" id="KAA8544515.1"/>
    </source>
</evidence>
<dbReference type="EMBL" id="CM018034">
    <property type="protein sequence ID" value="KAA8544515.1"/>
    <property type="molecule type" value="Genomic_DNA"/>
</dbReference>